<keyword evidence="1" id="KW-1133">Transmembrane helix</keyword>
<dbReference type="AlphaFoldDB" id="X1AGL1"/>
<proteinExistence type="predicted"/>
<keyword evidence="1" id="KW-0812">Transmembrane</keyword>
<reference evidence="2" key="1">
    <citation type="journal article" date="2014" name="Front. Microbiol.">
        <title>High frequency of phylogenetically diverse reductive dehalogenase-homologous genes in deep subseafloor sedimentary metagenomes.</title>
        <authorList>
            <person name="Kawai M."/>
            <person name="Futagami T."/>
            <person name="Toyoda A."/>
            <person name="Takaki Y."/>
            <person name="Nishi S."/>
            <person name="Hori S."/>
            <person name="Arai W."/>
            <person name="Tsubouchi T."/>
            <person name="Morono Y."/>
            <person name="Uchiyama I."/>
            <person name="Ito T."/>
            <person name="Fujiyama A."/>
            <person name="Inagaki F."/>
            <person name="Takami H."/>
        </authorList>
    </citation>
    <scope>NUCLEOTIDE SEQUENCE</scope>
    <source>
        <strain evidence="2">Expedition CK06-06</strain>
    </source>
</reference>
<accession>X1AGL1</accession>
<dbReference type="EMBL" id="BART01006736">
    <property type="protein sequence ID" value="GAG68887.1"/>
    <property type="molecule type" value="Genomic_DNA"/>
</dbReference>
<gene>
    <name evidence="2" type="ORF">S01H4_15367</name>
</gene>
<sequence length="45" mass="5083">MEPEKHVTIDHPIKLGFAMAFGFWLFTAIVMPFVIMLCLAMSIGK</sequence>
<keyword evidence="1" id="KW-0472">Membrane</keyword>
<organism evidence="2">
    <name type="scientific">marine sediment metagenome</name>
    <dbReference type="NCBI Taxonomy" id="412755"/>
    <lineage>
        <taxon>unclassified sequences</taxon>
        <taxon>metagenomes</taxon>
        <taxon>ecological metagenomes</taxon>
    </lineage>
</organism>
<feature type="transmembrane region" description="Helical" evidence="1">
    <location>
        <begin position="20"/>
        <end position="43"/>
    </location>
</feature>
<evidence type="ECO:0000256" key="1">
    <source>
        <dbReference type="SAM" id="Phobius"/>
    </source>
</evidence>
<comment type="caution">
    <text evidence="2">The sequence shown here is derived from an EMBL/GenBank/DDBJ whole genome shotgun (WGS) entry which is preliminary data.</text>
</comment>
<name>X1AGL1_9ZZZZ</name>
<protein>
    <submittedName>
        <fullName evidence="2">Uncharacterized protein</fullName>
    </submittedName>
</protein>
<evidence type="ECO:0000313" key="2">
    <source>
        <dbReference type="EMBL" id="GAG68887.1"/>
    </source>
</evidence>